<dbReference type="Proteomes" id="UP001082899">
    <property type="component" value="Unassembled WGS sequence"/>
</dbReference>
<reference evidence="1" key="1">
    <citation type="submission" date="2022-11" db="EMBL/GenBank/DDBJ databases">
        <title>Robbsia betulipollinis sp. nov., isolated from pollen of birch (Betula pendula).</title>
        <authorList>
            <person name="Shi H."/>
            <person name="Ambika Manirajan B."/>
            <person name="Ratering S."/>
            <person name="Geissler-Plaum R."/>
            <person name="Schnell S."/>
        </authorList>
    </citation>
    <scope>NUCLEOTIDE SEQUENCE</scope>
    <source>
        <strain evidence="1">Bb-Pol-6</strain>
    </source>
</reference>
<organism evidence="1 2">
    <name type="scientific">Robbsia betulipollinis</name>
    <dbReference type="NCBI Taxonomy" id="2981849"/>
    <lineage>
        <taxon>Bacteria</taxon>
        <taxon>Pseudomonadati</taxon>
        <taxon>Pseudomonadota</taxon>
        <taxon>Betaproteobacteria</taxon>
        <taxon>Burkholderiales</taxon>
        <taxon>Burkholderiaceae</taxon>
        <taxon>Robbsia</taxon>
    </lineage>
</organism>
<evidence type="ECO:0000313" key="1">
    <source>
        <dbReference type="EMBL" id="MCY0388427.1"/>
    </source>
</evidence>
<proteinExistence type="predicted"/>
<gene>
    <name evidence="1" type="ORF">OVY01_14545</name>
</gene>
<comment type="caution">
    <text evidence="1">The sequence shown here is derived from an EMBL/GenBank/DDBJ whole genome shotgun (WGS) entry which is preliminary data.</text>
</comment>
<accession>A0ABT3ZQ69</accession>
<keyword evidence="2" id="KW-1185">Reference proteome</keyword>
<name>A0ABT3ZQ69_9BURK</name>
<protein>
    <submittedName>
        <fullName evidence="1">Uncharacterized protein</fullName>
    </submittedName>
</protein>
<sequence>MRPISSGDFDYRASNAQWHADRAAKRPRISKLVANSILRDYVQERLAGKITSSCGVSLSDQA</sequence>
<evidence type="ECO:0000313" key="2">
    <source>
        <dbReference type="Proteomes" id="UP001082899"/>
    </source>
</evidence>
<dbReference type="EMBL" id="JAPMXC010000004">
    <property type="protein sequence ID" value="MCY0388427.1"/>
    <property type="molecule type" value="Genomic_DNA"/>
</dbReference>